<accession>A0AA50IBG8</accession>
<evidence type="ECO:0000256" key="1">
    <source>
        <dbReference type="SAM" id="MobiDB-lite"/>
    </source>
</evidence>
<feature type="region of interest" description="Disordered" evidence="1">
    <location>
        <begin position="118"/>
        <end position="143"/>
    </location>
</feature>
<name>A0AA50IBG8_9CAUD</name>
<sequence>MPYRRELPAWKRELGNPRSFTTRDGCIHFSFDLESYDFHIDASPGYQPEVMRHVLNQLEGWGLELMPYDECETVLFLDHGITRIYLTPIVPAQQAEDDMVEAFRKQLDALTEITDTRSLEATQLDPELHGDPEPGAPEQLGTA</sequence>
<evidence type="ECO:0000313" key="2">
    <source>
        <dbReference type="EMBL" id="WLW38508.1"/>
    </source>
</evidence>
<reference evidence="2" key="1">
    <citation type="submission" date="2023-05" db="EMBL/GenBank/DDBJ databases">
        <authorList>
            <person name="van Neer V."/>
            <person name="Kempff A."/>
            <person name="Ongenae V."/>
            <person name="Claessen D."/>
            <person name="Briegel A."/>
            <person name="Rozen D."/>
        </authorList>
    </citation>
    <scope>NUCLEOTIDE SEQUENCE</scope>
</reference>
<dbReference type="Proteomes" id="UP001227561">
    <property type="component" value="Segment"/>
</dbReference>
<organism evidence="2 3">
    <name type="scientific">Streptomyces phage Vanseggelen</name>
    <dbReference type="NCBI Taxonomy" id="3065246"/>
    <lineage>
        <taxon>Viruses</taxon>
        <taxon>Duplodnaviria</taxon>
        <taxon>Heunggongvirae</taxon>
        <taxon>Uroviricota</taxon>
        <taxon>Caudoviricetes</taxon>
        <taxon>Arquatrovirinae</taxon>
        <taxon>Camvirus</taxon>
        <taxon>Camvirus vanseggelen</taxon>
    </lineage>
</organism>
<protein>
    <submittedName>
        <fullName evidence="2">Uncharacterized protein</fullName>
    </submittedName>
</protein>
<proteinExistence type="predicted"/>
<keyword evidence="3" id="KW-1185">Reference proteome</keyword>
<evidence type="ECO:0000313" key="3">
    <source>
        <dbReference type="Proteomes" id="UP001227561"/>
    </source>
</evidence>
<dbReference type="EMBL" id="OQ970438">
    <property type="protein sequence ID" value="WLW38508.1"/>
    <property type="molecule type" value="Genomic_DNA"/>
</dbReference>